<name>A0AB39NT26_9ACTN</name>
<dbReference type="AlphaFoldDB" id="A0AB39NT26"/>
<organism evidence="1">
    <name type="scientific">Streptomyces sp. R17</name>
    <dbReference type="NCBI Taxonomy" id="3238626"/>
    <lineage>
        <taxon>Bacteria</taxon>
        <taxon>Bacillati</taxon>
        <taxon>Actinomycetota</taxon>
        <taxon>Actinomycetes</taxon>
        <taxon>Kitasatosporales</taxon>
        <taxon>Streptomycetaceae</taxon>
        <taxon>Streptomyces</taxon>
    </lineage>
</organism>
<evidence type="ECO:0000313" key="1">
    <source>
        <dbReference type="EMBL" id="XDQ20992.1"/>
    </source>
</evidence>
<evidence type="ECO:0008006" key="2">
    <source>
        <dbReference type="Google" id="ProtNLM"/>
    </source>
</evidence>
<gene>
    <name evidence="1" type="ORF">AB5J48_23905</name>
</gene>
<dbReference type="EMBL" id="CP163433">
    <property type="protein sequence ID" value="XDQ20992.1"/>
    <property type="molecule type" value="Genomic_DNA"/>
</dbReference>
<reference evidence="1" key="1">
    <citation type="submission" date="2024-07" db="EMBL/GenBank/DDBJ databases">
        <authorList>
            <person name="Yu S.T."/>
        </authorList>
    </citation>
    <scope>NUCLEOTIDE SEQUENCE</scope>
    <source>
        <strain evidence="1">R17</strain>
    </source>
</reference>
<sequence>MVEDDARMNDQVPAAIPALVFDRQYVPVLVGGSAAPRRFTVGGASVVMGPAAMLIIAEASGAPARSGVWNAERFRLIGPAPAPVTERLMGAPWGVDERASPIHIAVRVEGEALYLGTARVRQAGTTDGVLTDCELRLEAPLSRELLDRVRPPLPPGHVPDLRWLGNVNGDREAALEQFVTGWYPTEDATESPVGDSASRLPGGLRQLYRLAKQRPGALGTQNKILPEPDLLTDHLGEMLVFGVENQGGFFWSLPWTLEEPEADPTVWFRELDGQLIAEQEALSGFLIQFSLYEASMGAEYLALPRELTAPQVEQLTGALHLVPLRPFWPWAPTRFYVAPGLVMHVSSEDGEAFHAWAGATHRSALNPLADLPVDWNRFDG</sequence>
<accession>A0AB39NT26</accession>
<protein>
    <recommendedName>
        <fullName evidence="2">Suppressor of fused-like domain-containing protein</fullName>
    </recommendedName>
</protein>
<proteinExistence type="predicted"/>
<dbReference type="RefSeq" id="WP_369152486.1">
    <property type="nucleotide sequence ID" value="NZ_CP163433.1"/>
</dbReference>